<keyword evidence="5" id="KW-0488">Methylation</keyword>
<keyword evidence="13" id="KW-1185">Reference proteome</keyword>
<feature type="domain" description="Type II secretion system protein GspG C-terminal" evidence="11">
    <location>
        <begin position="34"/>
        <end position="143"/>
    </location>
</feature>
<evidence type="ECO:0000313" key="13">
    <source>
        <dbReference type="Proteomes" id="UP001180825"/>
    </source>
</evidence>
<keyword evidence="9 10" id="KW-0472">Membrane</keyword>
<dbReference type="InterPro" id="IPR012902">
    <property type="entry name" value="N_methyl_site"/>
</dbReference>
<comment type="subcellular location">
    <subcellularLocation>
        <location evidence="1">Cell inner membrane</location>
        <topology evidence="1">Single-pass membrane protein</topology>
    </subcellularLocation>
</comment>
<evidence type="ECO:0000256" key="9">
    <source>
        <dbReference type="ARBA" id="ARBA00023136"/>
    </source>
</evidence>
<gene>
    <name evidence="12" type="ORF">J2X21_004563</name>
</gene>
<dbReference type="InterPro" id="IPR045584">
    <property type="entry name" value="Pilin-like"/>
</dbReference>
<evidence type="ECO:0000259" key="11">
    <source>
        <dbReference type="Pfam" id="PF08334"/>
    </source>
</evidence>
<evidence type="ECO:0000256" key="5">
    <source>
        <dbReference type="ARBA" id="ARBA00022481"/>
    </source>
</evidence>
<keyword evidence="4" id="KW-1003">Cell membrane</keyword>
<accession>A0ABU2AFK2</accession>
<keyword evidence="6" id="KW-0997">Cell inner membrane</keyword>
<name>A0ABU2AFK2_9BURK</name>
<dbReference type="InterPro" id="IPR010054">
    <property type="entry name" value="Type2_sec_GspG"/>
</dbReference>
<evidence type="ECO:0000256" key="2">
    <source>
        <dbReference type="ARBA" id="ARBA00009984"/>
    </source>
</evidence>
<sequence length="143" mass="15727">MPRSPVHRNLGFTLLELLIVLLIIGLLTGIVGPRFMSQMNRSETTTAQAQIDALGKAVQAYRIDMGRYPDNAVGLKALVQPPSDPRWRGPYLNSVTNGEIPRDPWGSPYVYRSPGVQGRDFDILSYGRDRAMGGGGEDADVRN</sequence>
<dbReference type="PRINTS" id="PR00813">
    <property type="entry name" value="BCTERIALGSPG"/>
</dbReference>
<comment type="similarity">
    <text evidence="2">Belongs to the GSP G family.</text>
</comment>
<dbReference type="RefSeq" id="WP_310332403.1">
    <property type="nucleotide sequence ID" value="NZ_JAVDXV010000010.1"/>
</dbReference>
<dbReference type="PANTHER" id="PTHR30093">
    <property type="entry name" value="GENERAL SECRETION PATHWAY PROTEIN G"/>
    <property type="match status" value="1"/>
</dbReference>
<evidence type="ECO:0000256" key="10">
    <source>
        <dbReference type="SAM" id="Phobius"/>
    </source>
</evidence>
<dbReference type="Pfam" id="PF07963">
    <property type="entry name" value="N_methyl"/>
    <property type="match status" value="1"/>
</dbReference>
<dbReference type="NCBIfam" id="TIGR02532">
    <property type="entry name" value="IV_pilin_GFxxxE"/>
    <property type="match status" value="1"/>
</dbReference>
<evidence type="ECO:0000256" key="7">
    <source>
        <dbReference type="ARBA" id="ARBA00022692"/>
    </source>
</evidence>
<dbReference type="InterPro" id="IPR013545">
    <property type="entry name" value="T2SS_protein-GspG_C"/>
</dbReference>
<evidence type="ECO:0000256" key="3">
    <source>
        <dbReference type="ARBA" id="ARBA00020042"/>
    </source>
</evidence>
<organism evidence="12 13">
    <name type="scientific">Roseateles asaccharophilus</name>
    <dbReference type="NCBI Taxonomy" id="582607"/>
    <lineage>
        <taxon>Bacteria</taxon>
        <taxon>Pseudomonadati</taxon>
        <taxon>Pseudomonadota</taxon>
        <taxon>Betaproteobacteria</taxon>
        <taxon>Burkholderiales</taxon>
        <taxon>Sphaerotilaceae</taxon>
        <taxon>Roseateles</taxon>
    </lineage>
</organism>
<reference evidence="12 13" key="1">
    <citation type="submission" date="2023-07" db="EMBL/GenBank/DDBJ databases">
        <title>Sorghum-associated microbial communities from plants grown in Nebraska, USA.</title>
        <authorList>
            <person name="Schachtman D."/>
        </authorList>
    </citation>
    <scope>NUCLEOTIDE SEQUENCE [LARGE SCALE GENOMIC DNA]</scope>
    <source>
        <strain evidence="12 13">BE316</strain>
    </source>
</reference>
<dbReference type="NCBIfam" id="TIGR01710">
    <property type="entry name" value="typeII_sec_gspG"/>
    <property type="match status" value="1"/>
</dbReference>
<keyword evidence="8 10" id="KW-1133">Transmembrane helix</keyword>
<evidence type="ECO:0000313" key="12">
    <source>
        <dbReference type="EMBL" id="MDR7335398.1"/>
    </source>
</evidence>
<protein>
    <recommendedName>
        <fullName evidence="3">Type II secretion system core protein G</fullName>
    </recommendedName>
</protein>
<evidence type="ECO:0000256" key="4">
    <source>
        <dbReference type="ARBA" id="ARBA00022475"/>
    </source>
</evidence>
<evidence type="ECO:0000256" key="8">
    <source>
        <dbReference type="ARBA" id="ARBA00022989"/>
    </source>
</evidence>
<dbReference type="InterPro" id="IPR000983">
    <property type="entry name" value="Bac_GSPG_pilin"/>
</dbReference>
<dbReference type="EMBL" id="JAVDXV010000010">
    <property type="protein sequence ID" value="MDR7335398.1"/>
    <property type="molecule type" value="Genomic_DNA"/>
</dbReference>
<feature type="transmembrane region" description="Helical" evidence="10">
    <location>
        <begin position="12"/>
        <end position="32"/>
    </location>
</feature>
<dbReference type="Pfam" id="PF08334">
    <property type="entry name" value="T2SSG"/>
    <property type="match status" value="1"/>
</dbReference>
<evidence type="ECO:0000256" key="1">
    <source>
        <dbReference type="ARBA" id="ARBA00004377"/>
    </source>
</evidence>
<evidence type="ECO:0000256" key="6">
    <source>
        <dbReference type="ARBA" id="ARBA00022519"/>
    </source>
</evidence>
<comment type="caution">
    <text evidence="12">The sequence shown here is derived from an EMBL/GenBank/DDBJ whole genome shotgun (WGS) entry which is preliminary data.</text>
</comment>
<proteinExistence type="inferred from homology"/>
<dbReference type="PANTHER" id="PTHR30093:SF45">
    <property type="entry name" value="TYPE II SECRETION SYSTEM CORE PROTEIN G"/>
    <property type="match status" value="1"/>
</dbReference>
<dbReference type="Gene3D" id="3.30.700.10">
    <property type="entry name" value="Glycoprotein, Type 4 Pilin"/>
    <property type="match status" value="1"/>
</dbReference>
<dbReference type="Proteomes" id="UP001180825">
    <property type="component" value="Unassembled WGS sequence"/>
</dbReference>
<dbReference type="SUPFAM" id="SSF54523">
    <property type="entry name" value="Pili subunits"/>
    <property type="match status" value="1"/>
</dbReference>
<keyword evidence="7 10" id="KW-0812">Transmembrane</keyword>